<evidence type="ECO:0000313" key="1">
    <source>
        <dbReference type="EMBL" id="KKK66110.1"/>
    </source>
</evidence>
<dbReference type="EMBL" id="LAZR01060236">
    <property type="protein sequence ID" value="KKK66110.1"/>
    <property type="molecule type" value="Genomic_DNA"/>
</dbReference>
<gene>
    <name evidence="1" type="ORF">LCGC14_2967380</name>
</gene>
<name>A0A0F8XXV1_9ZZZZ</name>
<organism evidence="1">
    <name type="scientific">marine sediment metagenome</name>
    <dbReference type="NCBI Taxonomy" id="412755"/>
    <lineage>
        <taxon>unclassified sequences</taxon>
        <taxon>metagenomes</taxon>
        <taxon>ecological metagenomes</taxon>
    </lineage>
</organism>
<accession>A0A0F8XXV1</accession>
<sequence length="101" mass="12513">MNILLSQRQIRLGFKSQSRELRKVCFCGKLIENNEITDRSGTNYCSEKHREYARLMNNQLNVYLYLQRPEIKEGIRKRQKEYMREYNRKPRVKKRMQEYYL</sequence>
<comment type="caution">
    <text evidence="1">The sequence shown here is derived from an EMBL/GenBank/DDBJ whole genome shotgun (WGS) entry which is preliminary data.</text>
</comment>
<feature type="non-terminal residue" evidence="1">
    <location>
        <position position="101"/>
    </location>
</feature>
<dbReference type="AlphaFoldDB" id="A0A0F8XXV1"/>
<reference evidence="1" key="1">
    <citation type="journal article" date="2015" name="Nature">
        <title>Complex archaea that bridge the gap between prokaryotes and eukaryotes.</title>
        <authorList>
            <person name="Spang A."/>
            <person name="Saw J.H."/>
            <person name="Jorgensen S.L."/>
            <person name="Zaremba-Niedzwiedzka K."/>
            <person name="Martijn J."/>
            <person name="Lind A.E."/>
            <person name="van Eijk R."/>
            <person name="Schleper C."/>
            <person name="Guy L."/>
            <person name="Ettema T.J."/>
        </authorList>
    </citation>
    <scope>NUCLEOTIDE SEQUENCE</scope>
</reference>
<proteinExistence type="predicted"/>
<protein>
    <submittedName>
        <fullName evidence="1">Uncharacterized protein</fullName>
    </submittedName>
</protein>